<dbReference type="PANTHER" id="PTHR11229">
    <property type="entry name" value="50S RIBOSOMAL PROTEIN L3"/>
    <property type="match status" value="1"/>
</dbReference>
<dbReference type="SUPFAM" id="SSF50447">
    <property type="entry name" value="Translation proteins"/>
    <property type="match status" value="1"/>
</dbReference>
<reference evidence="10" key="1">
    <citation type="submission" date="2018-07" db="EMBL/GenBank/DDBJ databases">
        <authorList>
            <consortium name="Genoscope - CEA"/>
            <person name="William W."/>
        </authorList>
    </citation>
    <scope>NUCLEOTIDE SEQUENCE</scope>
    <source>
        <strain evidence="10">IK1</strain>
    </source>
</reference>
<evidence type="ECO:0000256" key="4">
    <source>
        <dbReference type="ARBA" id="ARBA00022980"/>
    </source>
</evidence>
<evidence type="ECO:0000256" key="5">
    <source>
        <dbReference type="ARBA" id="ARBA00023274"/>
    </source>
</evidence>
<dbReference type="GO" id="GO:0019843">
    <property type="term" value="F:rRNA binding"/>
    <property type="evidence" value="ECO:0007669"/>
    <property type="project" value="UniProtKB-UniRule"/>
</dbReference>
<evidence type="ECO:0000256" key="3">
    <source>
        <dbReference type="ARBA" id="ARBA00022884"/>
    </source>
</evidence>
<dbReference type="Gene3D" id="2.40.30.10">
    <property type="entry name" value="Translation factors"/>
    <property type="match status" value="1"/>
</dbReference>
<dbReference type="Pfam" id="PF00297">
    <property type="entry name" value="Ribosomal_L3"/>
    <property type="match status" value="1"/>
</dbReference>
<dbReference type="GO" id="GO:0022625">
    <property type="term" value="C:cytosolic large ribosomal subunit"/>
    <property type="evidence" value="ECO:0007669"/>
    <property type="project" value="TreeGrafter"/>
</dbReference>
<comment type="subunit">
    <text evidence="7 9">Part of the 50S ribosomal subunit. Forms a cluster with proteins L14 and L19.</text>
</comment>
<dbReference type="AlphaFoldDB" id="A0A653A3H3"/>
<protein>
    <recommendedName>
        <fullName evidence="6 7">Large ribosomal subunit protein uL3</fullName>
    </recommendedName>
</protein>
<keyword evidence="4 7" id="KW-0689">Ribosomal protein</keyword>
<dbReference type="HAMAP" id="MF_01325_B">
    <property type="entry name" value="Ribosomal_uL3_B"/>
    <property type="match status" value="1"/>
</dbReference>
<dbReference type="Gene3D" id="3.30.160.810">
    <property type="match status" value="1"/>
</dbReference>
<comment type="similarity">
    <text evidence="1 7 8">Belongs to the universal ribosomal protein uL3 family.</text>
</comment>
<keyword evidence="5 7" id="KW-0687">Ribonucleoprotein</keyword>
<evidence type="ECO:0000256" key="2">
    <source>
        <dbReference type="ARBA" id="ARBA00022730"/>
    </source>
</evidence>
<evidence type="ECO:0000256" key="6">
    <source>
        <dbReference type="ARBA" id="ARBA00035243"/>
    </source>
</evidence>
<evidence type="ECO:0000256" key="9">
    <source>
        <dbReference type="RuleBase" id="RU003906"/>
    </source>
</evidence>
<dbReference type="InterPro" id="IPR009000">
    <property type="entry name" value="Transl_B-barrel_sf"/>
</dbReference>
<dbReference type="FunFam" id="2.40.30.10:FF:000004">
    <property type="entry name" value="50S ribosomal protein L3"/>
    <property type="match status" value="1"/>
</dbReference>
<dbReference type="GO" id="GO:0003735">
    <property type="term" value="F:structural constituent of ribosome"/>
    <property type="evidence" value="ECO:0007669"/>
    <property type="project" value="UniProtKB-UniRule"/>
</dbReference>
<dbReference type="InterPro" id="IPR000597">
    <property type="entry name" value="Ribosomal_uL3"/>
</dbReference>
<gene>
    <name evidence="7 10" type="primary">rplC</name>
    <name evidence="10" type="ORF">TRIP_B200342</name>
</gene>
<dbReference type="FunFam" id="3.30.160.810:FF:000001">
    <property type="entry name" value="50S ribosomal protein L3"/>
    <property type="match status" value="1"/>
</dbReference>
<keyword evidence="2 7" id="KW-0699">rRNA-binding</keyword>
<comment type="function">
    <text evidence="7 9">One of the primary rRNA binding proteins, it binds directly near the 3'-end of the 23S rRNA, where it nucleates assembly of the 50S subunit.</text>
</comment>
<evidence type="ECO:0000313" key="10">
    <source>
        <dbReference type="EMBL" id="VBB42202.1"/>
    </source>
</evidence>
<dbReference type="PROSITE" id="PS00474">
    <property type="entry name" value="RIBOSOMAL_L3"/>
    <property type="match status" value="1"/>
</dbReference>
<organism evidence="10">
    <name type="scientific">Uncultured Desulfatiglans sp</name>
    <dbReference type="NCBI Taxonomy" id="1748965"/>
    <lineage>
        <taxon>Bacteria</taxon>
        <taxon>Pseudomonadati</taxon>
        <taxon>Thermodesulfobacteriota</taxon>
        <taxon>Desulfobacteria</taxon>
        <taxon>Desulfatiglandales</taxon>
        <taxon>Desulfatiglandaceae</taxon>
        <taxon>Desulfatiglans</taxon>
        <taxon>environmental samples</taxon>
    </lineage>
</organism>
<sequence>MLNRLLGKKIGMTRVFVEEGKSIPVTLLKVGPCVVVQKKTPEKDGYAAVQVGYESKPEKRLSKPLQGHFKAAGKGGYAHLREVKVDDPQMFELGQEITVDVFFPGETVNIVGTSKGRGFAGVMKRWGFGGGRKTHGSRSHRVPGSIGCNTTPGRVIKGKKLPGRMGTQRLTVKNIRVVDVRPEMNLLMLKGAVPGSKNSIVEICKV</sequence>
<name>A0A653A3H3_UNCDX</name>
<evidence type="ECO:0000256" key="1">
    <source>
        <dbReference type="ARBA" id="ARBA00006540"/>
    </source>
</evidence>
<accession>A0A653A3H3</accession>
<dbReference type="PANTHER" id="PTHR11229:SF16">
    <property type="entry name" value="LARGE RIBOSOMAL SUBUNIT PROTEIN UL3C"/>
    <property type="match status" value="1"/>
</dbReference>
<dbReference type="NCBIfam" id="TIGR03625">
    <property type="entry name" value="L3_bact"/>
    <property type="match status" value="1"/>
</dbReference>
<dbReference type="InterPro" id="IPR019927">
    <property type="entry name" value="Ribosomal_uL3_bac/org-type"/>
</dbReference>
<keyword evidence="3 7" id="KW-0694">RNA-binding</keyword>
<dbReference type="EMBL" id="UPXX01000013">
    <property type="protein sequence ID" value="VBB42202.1"/>
    <property type="molecule type" value="Genomic_DNA"/>
</dbReference>
<dbReference type="InterPro" id="IPR019926">
    <property type="entry name" value="Ribosomal_uL3_CS"/>
</dbReference>
<evidence type="ECO:0000256" key="8">
    <source>
        <dbReference type="RuleBase" id="RU003905"/>
    </source>
</evidence>
<evidence type="ECO:0000256" key="7">
    <source>
        <dbReference type="HAMAP-Rule" id="MF_01325"/>
    </source>
</evidence>
<dbReference type="GO" id="GO:0006412">
    <property type="term" value="P:translation"/>
    <property type="evidence" value="ECO:0007669"/>
    <property type="project" value="UniProtKB-UniRule"/>
</dbReference>
<proteinExistence type="inferred from homology"/>